<organism evidence="3">
    <name type="scientific">Verticillium alfalfae (strain VaMs.102 / ATCC MYA-4576 / FGSC 10136)</name>
    <name type="common">Verticillium wilt of alfalfa</name>
    <name type="synonym">Verticillium albo-atrum</name>
    <dbReference type="NCBI Taxonomy" id="526221"/>
    <lineage>
        <taxon>Eukaryota</taxon>
        <taxon>Fungi</taxon>
        <taxon>Dikarya</taxon>
        <taxon>Ascomycota</taxon>
        <taxon>Pezizomycotina</taxon>
        <taxon>Sordariomycetes</taxon>
        <taxon>Hypocreomycetidae</taxon>
        <taxon>Glomerellales</taxon>
        <taxon>Plectosphaerellaceae</taxon>
        <taxon>Verticillium</taxon>
    </lineage>
</organism>
<dbReference type="RefSeq" id="XP_003007230.1">
    <property type="nucleotide sequence ID" value="XM_003007184.1"/>
</dbReference>
<sequence length="182" mass="20400">MFIAHCSRIVQGSLACLTPPPPPPASCLPSFSLRQAPKDEPLPPPTTANEQTRYRFYATNPAEHRREQLGLDALSPAERQTWANAAFLPRLAARQAHLPPKADREFWKQAARESLPPRRLRAAAGQKTHAWGPDRHGRDIGDLPLDQFAERARRQASLAALEALHRRFRQRRELAESGLLGT</sequence>
<dbReference type="OrthoDB" id="272289at2759"/>
<reference evidence="3" key="1">
    <citation type="journal article" date="2011" name="PLoS Pathog.">
        <title>Comparative genomics yields insights into niche adaptation of plant vascular wilt pathogens.</title>
        <authorList>
            <person name="Klosterman S.J."/>
            <person name="Subbarao K.V."/>
            <person name="Kang S."/>
            <person name="Veronese P."/>
            <person name="Gold S.E."/>
            <person name="Thomma B.P.H.J."/>
            <person name="Chen Z."/>
            <person name="Henrissat B."/>
            <person name="Lee Y.-H."/>
            <person name="Park J."/>
            <person name="Garcia-Pedrajas M.D."/>
            <person name="Barbara D.J."/>
            <person name="Anchieta A."/>
            <person name="de Jonge R."/>
            <person name="Santhanam P."/>
            <person name="Maruthachalam K."/>
            <person name="Atallah Z."/>
            <person name="Amyotte S.G."/>
            <person name="Paz Z."/>
            <person name="Inderbitzin P."/>
            <person name="Hayes R.J."/>
            <person name="Heiman D.I."/>
            <person name="Young S."/>
            <person name="Zeng Q."/>
            <person name="Engels R."/>
            <person name="Galagan J."/>
            <person name="Cuomo C.A."/>
            <person name="Dobinson K.F."/>
            <person name="Ma L.-J."/>
        </authorList>
    </citation>
    <scope>NUCLEOTIDE SEQUENCE [LARGE SCALE GENOMIC DNA]</scope>
    <source>
        <strain evidence="3">VaMs.102 / ATCC MYA-4576 / FGSC 10136</strain>
    </source>
</reference>
<dbReference type="eggNOG" id="KOG0530">
    <property type="taxonomic scope" value="Eukaryota"/>
</dbReference>
<protein>
    <submittedName>
        <fullName evidence="2">Uncharacterized protein</fullName>
    </submittedName>
</protein>
<dbReference type="GeneID" id="9533313"/>
<dbReference type="AlphaFoldDB" id="C9SE13"/>
<gene>
    <name evidence="2" type="ORF">VDBG_03369</name>
</gene>
<accession>C9SE13</accession>
<dbReference type="STRING" id="526221.C9SE13"/>
<dbReference type="HOGENOM" id="CLU_1483086_0_0_1"/>
<name>C9SE13_VERA1</name>
<evidence type="ECO:0000313" key="3">
    <source>
        <dbReference type="Proteomes" id="UP000008698"/>
    </source>
</evidence>
<feature type="region of interest" description="Disordered" evidence="1">
    <location>
        <begin position="27"/>
        <end position="49"/>
    </location>
</feature>
<evidence type="ECO:0000256" key="1">
    <source>
        <dbReference type="SAM" id="MobiDB-lite"/>
    </source>
</evidence>
<proteinExistence type="predicted"/>
<evidence type="ECO:0000313" key="2">
    <source>
        <dbReference type="EMBL" id="EEY17260.1"/>
    </source>
</evidence>
<dbReference type="Proteomes" id="UP000008698">
    <property type="component" value="Unassembled WGS sequence"/>
</dbReference>
<dbReference type="KEGG" id="val:VDBG_03369"/>
<dbReference type="EMBL" id="DS985216">
    <property type="protein sequence ID" value="EEY17260.1"/>
    <property type="molecule type" value="Genomic_DNA"/>
</dbReference>
<keyword evidence="3" id="KW-1185">Reference proteome</keyword>